<dbReference type="Proteomes" id="UP000551758">
    <property type="component" value="Unassembled WGS sequence"/>
</dbReference>
<sequence length="249" mass="26173">MFFASPCSVTRPDFTSLKQLVAYVLLNMPGSDLEHYAYLLLAQMEHVEPTKAEPKGEEDWGAHGKEVILGASSIASSKNSSTTSISFNCNSTAILRTKAGSSTNCSTILRDRTSSRRSSGISLCASSKNSISPRAPAPSPKPEPALTLEPETAPELEPAPEIEAIPSLAIVPAPAAAPELELIADLIPVATLKLEQASAPDPELELVPATKLEQLAAPNIAPAMELELALVPTTELGLWPATELGTTPA</sequence>
<organism evidence="2 3">
    <name type="scientific">Diceros bicornis minor</name>
    <name type="common">South-central black rhinoceros</name>
    <dbReference type="NCBI Taxonomy" id="77932"/>
    <lineage>
        <taxon>Eukaryota</taxon>
        <taxon>Metazoa</taxon>
        <taxon>Chordata</taxon>
        <taxon>Craniata</taxon>
        <taxon>Vertebrata</taxon>
        <taxon>Euteleostomi</taxon>
        <taxon>Mammalia</taxon>
        <taxon>Eutheria</taxon>
        <taxon>Laurasiatheria</taxon>
        <taxon>Perissodactyla</taxon>
        <taxon>Rhinocerotidae</taxon>
        <taxon>Diceros</taxon>
    </lineage>
</organism>
<evidence type="ECO:0000313" key="3">
    <source>
        <dbReference type="Proteomes" id="UP000551758"/>
    </source>
</evidence>
<evidence type="ECO:0000313" key="2">
    <source>
        <dbReference type="EMBL" id="KAF5919422.1"/>
    </source>
</evidence>
<feature type="region of interest" description="Disordered" evidence="1">
    <location>
        <begin position="125"/>
        <end position="156"/>
    </location>
</feature>
<proteinExistence type="predicted"/>
<reference evidence="2 3" key="1">
    <citation type="journal article" date="2020" name="Mol. Biol. Evol.">
        <title>Interspecific Gene Flow and the Evolution of Specialization in Black and White Rhinoceros.</title>
        <authorList>
            <person name="Moodley Y."/>
            <person name="Westbury M.V."/>
            <person name="Russo I.M."/>
            <person name="Gopalakrishnan S."/>
            <person name="Rakotoarivelo A."/>
            <person name="Olsen R.A."/>
            <person name="Prost S."/>
            <person name="Tunstall T."/>
            <person name="Ryder O.A."/>
            <person name="Dalen L."/>
            <person name="Bruford M.W."/>
        </authorList>
    </citation>
    <scope>NUCLEOTIDE SEQUENCE [LARGE SCALE GENOMIC DNA]</scope>
    <source>
        <strain evidence="2">SBR-YM</strain>
        <tissue evidence="2">Skin</tissue>
    </source>
</reference>
<evidence type="ECO:0000256" key="1">
    <source>
        <dbReference type="SAM" id="MobiDB-lite"/>
    </source>
</evidence>
<dbReference type="EMBL" id="JACDTQ010002339">
    <property type="protein sequence ID" value="KAF5919422.1"/>
    <property type="molecule type" value="Genomic_DNA"/>
</dbReference>
<name>A0A7J7EUC4_DICBM</name>
<gene>
    <name evidence="2" type="ORF">HPG69_009903</name>
</gene>
<accession>A0A7J7EUC4</accession>
<dbReference type="AlphaFoldDB" id="A0A7J7EUC4"/>
<protein>
    <submittedName>
        <fullName evidence="2">Uncharacterized protein</fullName>
    </submittedName>
</protein>
<keyword evidence="3" id="KW-1185">Reference proteome</keyword>
<comment type="caution">
    <text evidence="2">The sequence shown here is derived from an EMBL/GenBank/DDBJ whole genome shotgun (WGS) entry which is preliminary data.</text>
</comment>